<accession>I4CBP8</accession>
<dbReference type="InterPro" id="IPR025944">
    <property type="entry name" value="Sigma_54_int_dom_CS"/>
</dbReference>
<evidence type="ECO:0000259" key="6">
    <source>
        <dbReference type="PROSITE" id="PS50112"/>
    </source>
</evidence>
<dbReference type="InterPro" id="IPR002197">
    <property type="entry name" value="HTH_Fis"/>
</dbReference>
<dbReference type="AlphaFoldDB" id="I4CBP8"/>
<dbReference type="PROSITE" id="PS00688">
    <property type="entry name" value="SIGMA54_INTERACT_3"/>
    <property type="match status" value="1"/>
</dbReference>
<dbReference type="InterPro" id="IPR000014">
    <property type="entry name" value="PAS"/>
</dbReference>
<dbReference type="Pfam" id="PF13426">
    <property type="entry name" value="PAS_9"/>
    <property type="match status" value="1"/>
</dbReference>
<dbReference type="KEGG" id="dti:Desti_4356"/>
<keyword evidence="3" id="KW-0805">Transcription regulation</keyword>
<dbReference type="InterPro" id="IPR035965">
    <property type="entry name" value="PAS-like_dom_sf"/>
</dbReference>
<dbReference type="PROSITE" id="PS00675">
    <property type="entry name" value="SIGMA54_INTERACT_1"/>
    <property type="match status" value="1"/>
</dbReference>
<feature type="domain" description="Sigma-54 factor interaction" evidence="5">
    <location>
        <begin position="181"/>
        <end position="410"/>
    </location>
</feature>
<dbReference type="GO" id="GO:0005524">
    <property type="term" value="F:ATP binding"/>
    <property type="evidence" value="ECO:0007669"/>
    <property type="project" value="UniProtKB-KW"/>
</dbReference>
<feature type="domain" description="PAS" evidence="6">
    <location>
        <begin position="54"/>
        <end position="94"/>
    </location>
</feature>
<dbReference type="SMART" id="SM00382">
    <property type="entry name" value="AAA"/>
    <property type="match status" value="1"/>
</dbReference>
<dbReference type="SUPFAM" id="SSF52540">
    <property type="entry name" value="P-loop containing nucleoside triphosphate hydrolases"/>
    <property type="match status" value="1"/>
</dbReference>
<dbReference type="eggNOG" id="COG3829">
    <property type="taxonomic scope" value="Bacteria"/>
</dbReference>
<dbReference type="CDD" id="cd00009">
    <property type="entry name" value="AAA"/>
    <property type="match status" value="1"/>
</dbReference>
<protein>
    <submittedName>
        <fullName evidence="8">Transcriptional regulator containing PAS, AAA-type ATPase, and DNA-binding domains</fullName>
    </submittedName>
</protein>
<dbReference type="Gene3D" id="3.30.450.20">
    <property type="entry name" value="PAS domain"/>
    <property type="match status" value="1"/>
</dbReference>
<feature type="domain" description="PAC" evidence="7">
    <location>
        <begin position="122"/>
        <end position="174"/>
    </location>
</feature>
<evidence type="ECO:0000313" key="8">
    <source>
        <dbReference type="EMBL" id="AFM26989.1"/>
    </source>
</evidence>
<organism evidence="8 9">
    <name type="scientific">Desulfomonile tiedjei (strain ATCC 49306 / DSM 6799 / DCB-1)</name>
    <dbReference type="NCBI Taxonomy" id="706587"/>
    <lineage>
        <taxon>Bacteria</taxon>
        <taxon>Pseudomonadati</taxon>
        <taxon>Thermodesulfobacteriota</taxon>
        <taxon>Desulfomonilia</taxon>
        <taxon>Desulfomonilales</taxon>
        <taxon>Desulfomonilaceae</taxon>
        <taxon>Desulfomonile</taxon>
    </lineage>
</organism>
<dbReference type="STRING" id="706587.Desti_4356"/>
<reference evidence="9" key="1">
    <citation type="submission" date="2012-06" db="EMBL/GenBank/DDBJ databases">
        <title>Complete sequence of chromosome of Desulfomonile tiedjei DSM 6799.</title>
        <authorList>
            <person name="Lucas S."/>
            <person name="Copeland A."/>
            <person name="Lapidus A."/>
            <person name="Glavina del Rio T."/>
            <person name="Dalin E."/>
            <person name="Tice H."/>
            <person name="Bruce D."/>
            <person name="Goodwin L."/>
            <person name="Pitluck S."/>
            <person name="Peters L."/>
            <person name="Ovchinnikova G."/>
            <person name="Zeytun A."/>
            <person name="Lu M."/>
            <person name="Kyrpides N."/>
            <person name="Mavromatis K."/>
            <person name="Ivanova N."/>
            <person name="Brettin T."/>
            <person name="Detter J.C."/>
            <person name="Han C."/>
            <person name="Larimer F."/>
            <person name="Land M."/>
            <person name="Hauser L."/>
            <person name="Markowitz V."/>
            <person name="Cheng J.-F."/>
            <person name="Hugenholtz P."/>
            <person name="Woyke T."/>
            <person name="Wu D."/>
            <person name="Spring S."/>
            <person name="Schroeder M."/>
            <person name="Brambilla E."/>
            <person name="Klenk H.-P."/>
            <person name="Eisen J.A."/>
        </authorList>
    </citation>
    <scope>NUCLEOTIDE SEQUENCE [LARGE SCALE GENOMIC DNA]</scope>
    <source>
        <strain evidence="9">ATCC 49306 / DSM 6799 / DCB-1</strain>
    </source>
</reference>
<dbReference type="InterPro" id="IPR058031">
    <property type="entry name" value="AAA_lid_NorR"/>
</dbReference>
<keyword evidence="9" id="KW-1185">Reference proteome</keyword>
<dbReference type="PROSITE" id="PS50045">
    <property type="entry name" value="SIGMA54_INTERACT_4"/>
    <property type="match status" value="1"/>
</dbReference>
<dbReference type="GO" id="GO:0006355">
    <property type="term" value="P:regulation of DNA-templated transcription"/>
    <property type="evidence" value="ECO:0007669"/>
    <property type="project" value="InterPro"/>
</dbReference>
<dbReference type="Pfam" id="PF25601">
    <property type="entry name" value="AAA_lid_14"/>
    <property type="match status" value="1"/>
</dbReference>
<keyword evidence="2" id="KW-0067">ATP-binding</keyword>
<dbReference type="HOGENOM" id="CLU_000445_8_1_7"/>
<dbReference type="Pfam" id="PF02954">
    <property type="entry name" value="HTH_8"/>
    <property type="match status" value="1"/>
</dbReference>
<dbReference type="InterPro" id="IPR000700">
    <property type="entry name" value="PAS-assoc_C"/>
</dbReference>
<dbReference type="Gene3D" id="1.10.8.60">
    <property type="match status" value="1"/>
</dbReference>
<gene>
    <name evidence="8" type="ordered locus">Desti_4356</name>
</gene>
<dbReference type="PRINTS" id="PR01590">
    <property type="entry name" value="HTHFIS"/>
</dbReference>
<proteinExistence type="predicted"/>
<evidence type="ECO:0000313" key="9">
    <source>
        <dbReference type="Proteomes" id="UP000006055"/>
    </source>
</evidence>
<dbReference type="SUPFAM" id="SSF46689">
    <property type="entry name" value="Homeodomain-like"/>
    <property type="match status" value="1"/>
</dbReference>
<dbReference type="PROSITE" id="PS50112">
    <property type="entry name" value="PAS"/>
    <property type="match status" value="1"/>
</dbReference>
<evidence type="ECO:0000256" key="3">
    <source>
        <dbReference type="ARBA" id="ARBA00023015"/>
    </source>
</evidence>
<dbReference type="EMBL" id="CP003360">
    <property type="protein sequence ID" value="AFM26989.1"/>
    <property type="molecule type" value="Genomic_DNA"/>
</dbReference>
<dbReference type="PATRIC" id="fig|706587.4.peg.4939"/>
<dbReference type="GO" id="GO:0043565">
    <property type="term" value="F:sequence-specific DNA binding"/>
    <property type="evidence" value="ECO:0007669"/>
    <property type="project" value="InterPro"/>
</dbReference>
<sequence length="504" mass="56393">MTPILVCRKSRRVDLRVNLNYYTKIRCFSCRKAHFLSPFRQLQIKGLSRLPVLLAQVLDEIPVGVMVLNADRKVILVNRGLEAVTGFPNPESYGIPCHYILRGNLCGHGCPIKDVAKTGEQFCSEANIVNRNRQKIPVRLTVSPLFDNDGNVIAFIESVEDLRSQESSLDDAVQSLLQGRLVGVSGEMQRIFKIIPVIAQTDSSVLITGETGTGKDVVAEAIHHASERAKGPFIKINCGALPEALLESELFGHQKGAFTGAIENKPGRFRLAHSGSVYLTEIGDLPLNLQVKLLSFLDDKVVYPLGSTKGHHVDVRVIAATHRNLEKMVRDGLFREDLLFRLNVIRLHLPPLSKRGDDLKMLLDHFVQTFNARFNKNISSFSDDARKILLTYRFPGNVRELRNIVEYSVNVCERNTIHAEHLPAYLREGPAMPPDAENHIENVSIPNTPALSDNRTDIKWSDAERNLLLDAMTKARGRKGEAARILGCCRSTLWRKLKRHGLVS</sequence>
<evidence type="ECO:0000256" key="4">
    <source>
        <dbReference type="ARBA" id="ARBA00023163"/>
    </source>
</evidence>
<evidence type="ECO:0000259" key="7">
    <source>
        <dbReference type="PROSITE" id="PS50113"/>
    </source>
</evidence>
<evidence type="ECO:0000256" key="1">
    <source>
        <dbReference type="ARBA" id="ARBA00022741"/>
    </source>
</evidence>
<dbReference type="InterPro" id="IPR003593">
    <property type="entry name" value="AAA+_ATPase"/>
</dbReference>
<dbReference type="InterPro" id="IPR025662">
    <property type="entry name" value="Sigma_54_int_dom_ATP-bd_1"/>
</dbReference>
<dbReference type="Gene3D" id="3.40.50.300">
    <property type="entry name" value="P-loop containing nucleotide triphosphate hydrolases"/>
    <property type="match status" value="1"/>
</dbReference>
<evidence type="ECO:0000259" key="5">
    <source>
        <dbReference type="PROSITE" id="PS50045"/>
    </source>
</evidence>
<dbReference type="Gene3D" id="1.10.10.60">
    <property type="entry name" value="Homeodomain-like"/>
    <property type="match status" value="1"/>
</dbReference>
<dbReference type="PANTHER" id="PTHR32071:SF57">
    <property type="entry name" value="C4-DICARBOXYLATE TRANSPORT TRANSCRIPTIONAL REGULATORY PROTEIN DCTD"/>
    <property type="match status" value="1"/>
</dbReference>
<keyword evidence="1" id="KW-0547">Nucleotide-binding</keyword>
<dbReference type="FunFam" id="3.40.50.300:FF:000006">
    <property type="entry name" value="DNA-binding transcriptional regulator NtrC"/>
    <property type="match status" value="1"/>
</dbReference>
<dbReference type="Pfam" id="PF00158">
    <property type="entry name" value="Sigma54_activat"/>
    <property type="match status" value="1"/>
</dbReference>
<keyword evidence="8" id="KW-0238">DNA-binding</keyword>
<dbReference type="CDD" id="cd00130">
    <property type="entry name" value="PAS"/>
    <property type="match status" value="1"/>
</dbReference>
<dbReference type="InterPro" id="IPR002078">
    <property type="entry name" value="Sigma_54_int"/>
</dbReference>
<dbReference type="PROSITE" id="PS50113">
    <property type="entry name" value="PAC"/>
    <property type="match status" value="1"/>
</dbReference>
<dbReference type="InterPro" id="IPR009057">
    <property type="entry name" value="Homeodomain-like_sf"/>
</dbReference>
<dbReference type="SUPFAM" id="SSF55785">
    <property type="entry name" value="PYP-like sensor domain (PAS domain)"/>
    <property type="match status" value="1"/>
</dbReference>
<name>I4CBP8_DESTA</name>
<dbReference type="InterPro" id="IPR027417">
    <property type="entry name" value="P-loop_NTPase"/>
</dbReference>
<evidence type="ECO:0000256" key="2">
    <source>
        <dbReference type="ARBA" id="ARBA00022840"/>
    </source>
</evidence>
<dbReference type="PANTHER" id="PTHR32071">
    <property type="entry name" value="TRANSCRIPTIONAL REGULATORY PROTEIN"/>
    <property type="match status" value="1"/>
</dbReference>
<dbReference type="Proteomes" id="UP000006055">
    <property type="component" value="Chromosome"/>
</dbReference>
<keyword evidence="4" id="KW-0804">Transcription</keyword>